<dbReference type="OrthoDB" id="24954at2157"/>
<feature type="domain" description="Amidohydrolase-related" evidence="7">
    <location>
        <begin position="40"/>
        <end position="314"/>
    </location>
</feature>
<reference evidence="9 10" key="1">
    <citation type="submission" date="2016-08" db="EMBL/GenBank/DDBJ databases">
        <authorList>
            <person name="Seilhamer J.J."/>
        </authorList>
    </citation>
    <scope>NUCLEOTIDE SEQUENCE [LARGE SCALE GENOMIC DNA]</scope>
    <source>
        <strain evidence="9">Buetzberg</strain>
    </source>
</reference>
<dbReference type="Gene3D" id="2.30.40.10">
    <property type="entry name" value="Urease, subunit C, domain 1"/>
    <property type="match status" value="1"/>
</dbReference>
<evidence type="ECO:0000256" key="3">
    <source>
        <dbReference type="ARBA" id="ARBA00022801"/>
    </source>
</evidence>
<dbReference type="Proteomes" id="UP000094707">
    <property type="component" value="Chromosome I"/>
</dbReference>
<dbReference type="InterPro" id="IPR006679">
    <property type="entry name" value="Adenine_deam"/>
</dbReference>
<dbReference type="HAMAP" id="MF_01518">
    <property type="entry name" value="Adenine_deamin"/>
    <property type="match status" value="1"/>
</dbReference>
<dbReference type="PANTHER" id="PTHR11113">
    <property type="entry name" value="N-ACETYLGLUCOSAMINE-6-PHOSPHATE DEACETYLASE"/>
    <property type="match status" value="1"/>
</dbReference>
<dbReference type="NCBIfam" id="TIGR01178">
    <property type="entry name" value="ade"/>
    <property type="match status" value="1"/>
</dbReference>
<protein>
    <recommendedName>
        <fullName evidence="2 6">Adenine deaminase</fullName>
        <shortName evidence="6">Adenase</shortName>
        <shortName evidence="6">Adenine aminase</shortName>
        <ecNumber evidence="2 6">3.5.4.2</ecNumber>
    </recommendedName>
</protein>
<evidence type="ECO:0000259" key="8">
    <source>
        <dbReference type="Pfam" id="PF13382"/>
    </source>
</evidence>
<proteinExistence type="inferred from homology"/>
<gene>
    <name evidence="6 9" type="primary">ade</name>
    <name evidence="9" type="ORF">MCBB_0323</name>
</gene>
<dbReference type="GO" id="GO:0006146">
    <property type="term" value="P:adenine catabolic process"/>
    <property type="evidence" value="ECO:0007669"/>
    <property type="project" value="InterPro"/>
</dbReference>
<dbReference type="PATRIC" id="fig|129848.4.peg.327"/>
<dbReference type="PANTHER" id="PTHR11113:SF2">
    <property type="entry name" value="ADENINE DEAMINASE"/>
    <property type="match status" value="1"/>
</dbReference>
<accession>A0A1D3KZT0</accession>
<keyword evidence="10" id="KW-1185">Reference proteome</keyword>
<keyword evidence="4 6" id="KW-0464">Manganese</keyword>
<dbReference type="Pfam" id="PF13382">
    <property type="entry name" value="Adenine_deam_C"/>
    <property type="match status" value="1"/>
</dbReference>
<keyword evidence="3 6" id="KW-0378">Hydrolase</keyword>
<dbReference type="Pfam" id="PF01979">
    <property type="entry name" value="Amidohydro_1"/>
    <property type="match status" value="1"/>
</dbReference>
<dbReference type="CDD" id="cd01295">
    <property type="entry name" value="AdeC"/>
    <property type="match status" value="1"/>
</dbReference>
<evidence type="ECO:0000259" key="7">
    <source>
        <dbReference type="Pfam" id="PF01979"/>
    </source>
</evidence>
<comment type="catalytic activity">
    <reaction evidence="5 6">
        <text>adenine + H2O + H(+) = hypoxanthine + NH4(+)</text>
        <dbReference type="Rhea" id="RHEA:23688"/>
        <dbReference type="ChEBI" id="CHEBI:15377"/>
        <dbReference type="ChEBI" id="CHEBI:15378"/>
        <dbReference type="ChEBI" id="CHEBI:16708"/>
        <dbReference type="ChEBI" id="CHEBI:17368"/>
        <dbReference type="ChEBI" id="CHEBI:28938"/>
        <dbReference type="EC" id="3.5.4.2"/>
    </reaction>
</comment>
<dbReference type="SUPFAM" id="SSF51556">
    <property type="entry name" value="Metallo-dependent hydrolases"/>
    <property type="match status" value="1"/>
</dbReference>
<organism evidence="9 10">
    <name type="scientific">Methanobacterium congolense</name>
    <dbReference type="NCBI Taxonomy" id="118062"/>
    <lineage>
        <taxon>Archaea</taxon>
        <taxon>Methanobacteriati</taxon>
        <taxon>Methanobacteriota</taxon>
        <taxon>Methanomada group</taxon>
        <taxon>Methanobacteria</taxon>
        <taxon>Methanobacteriales</taxon>
        <taxon>Methanobacteriaceae</taxon>
        <taxon>Methanobacterium</taxon>
    </lineage>
</organism>
<dbReference type="InterPro" id="IPR006680">
    <property type="entry name" value="Amidohydro-rel"/>
</dbReference>
<dbReference type="RefSeq" id="WP_071905968.1">
    <property type="nucleotide sequence ID" value="NZ_LT607756.1"/>
</dbReference>
<dbReference type="GeneID" id="30411186"/>
<evidence type="ECO:0000256" key="2">
    <source>
        <dbReference type="ARBA" id="ARBA00012782"/>
    </source>
</evidence>
<dbReference type="KEGG" id="mcub:MCBB_0323"/>
<feature type="domain" description="Adenine deaminase C-terminal" evidence="8">
    <location>
        <begin position="365"/>
        <end position="531"/>
    </location>
</feature>
<sequence>MIRGNVFNVFTDEIYPAEIEIKNGIISCVKPVDQKFEGLILPGFIDAHIHIESSMLTPSRFAEAVVPHGTTAVVTDPHEIANVMGLEGIRYMMDDACNVPLKTYFTAPSCVPATPFETSGASLGPEEVEGLLKMDDVVALGEMMNFPGVLNEYPQVMAKLDAAKRSKKPVDGHAPLLSGADLCRYTASGISTEHECTELVEALEKKRLGMKLMLREGSSARNLRDLFKAGGEFIVSDDKHPQDLQVGHVDVMLRNAVEYGVDPVEAVKMVTLNPSNHYNINIGSISSGKAADIVFVDDLKNFHVDRVLINGEMVADNGKPLFKVNPLELPSTFDLKPKNADDFDIRTDGNNGNVTVRVINVLEDQLLTLESEALLKVSDGTLKPDVENDILKIAVVERYGHNRISNAFVKGFNLKKGAIASSVAHDSHNVVVVGTTSYDMAAAVNELLKNKGGIVATADGEFSSLKLPVAGLMSRDPVDEVAGKLNELHDFVRDMGSKLESPLMTMSFMALLVIPKLKISDQGLFDVEKFEFSDVVKKD</sequence>
<evidence type="ECO:0000256" key="4">
    <source>
        <dbReference type="ARBA" id="ARBA00023211"/>
    </source>
</evidence>
<evidence type="ECO:0000313" key="9">
    <source>
        <dbReference type="EMBL" id="SCG84904.1"/>
    </source>
</evidence>
<comment type="similarity">
    <text evidence="1 6">Belongs to the metallo-dependent hydrolases superfamily. Adenine deaminase family.</text>
</comment>
<evidence type="ECO:0000313" key="10">
    <source>
        <dbReference type="Proteomes" id="UP000094707"/>
    </source>
</evidence>
<dbReference type="Gene3D" id="3.20.20.140">
    <property type="entry name" value="Metal-dependent hydrolases"/>
    <property type="match status" value="1"/>
</dbReference>
<dbReference type="EC" id="3.5.4.2" evidence="2 6"/>
<dbReference type="AlphaFoldDB" id="A0A1D3KZT0"/>
<dbReference type="EMBL" id="LT607756">
    <property type="protein sequence ID" value="SCG84904.1"/>
    <property type="molecule type" value="Genomic_DNA"/>
</dbReference>
<dbReference type="SUPFAM" id="SSF51338">
    <property type="entry name" value="Composite domain of metallo-dependent hydrolases"/>
    <property type="match status" value="1"/>
</dbReference>
<evidence type="ECO:0000256" key="6">
    <source>
        <dbReference type="HAMAP-Rule" id="MF_01518"/>
    </source>
</evidence>
<dbReference type="InterPro" id="IPR011059">
    <property type="entry name" value="Metal-dep_hydrolase_composite"/>
</dbReference>
<name>A0A1D3KZT0_9EURY</name>
<evidence type="ECO:0000256" key="1">
    <source>
        <dbReference type="ARBA" id="ARBA00006773"/>
    </source>
</evidence>
<dbReference type="InterPro" id="IPR026912">
    <property type="entry name" value="Adenine_deam_C"/>
</dbReference>
<comment type="cofactor">
    <cofactor evidence="6">
        <name>Mn(2+)</name>
        <dbReference type="ChEBI" id="CHEBI:29035"/>
    </cofactor>
</comment>
<evidence type="ECO:0000256" key="5">
    <source>
        <dbReference type="ARBA" id="ARBA00047720"/>
    </source>
</evidence>
<dbReference type="STRING" id="118062.MCBB_0323"/>
<dbReference type="GO" id="GO:0000034">
    <property type="term" value="F:adenine deaminase activity"/>
    <property type="evidence" value="ECO:0007669"/>
    <property type="project" value="UniProtKB-UniRule"/>
</dbReference>
<dbReference type="InterPro" id="IPR032466">
    <property type="entry name" value="Metal_Hydrolase"/>
</dbReference>